<dbReference type="InterPro" id="IPR046357">
    <property type="entry name" value="PPIase_dom_sf"/>
</dbReference>
<comment type="similarity">
    <text evidence="2 6">Belongs to the FKBP-type PPIase family.</text>
</comment>
<reference evidence="8 9" key="2">
    <citation type="submission" date="2019-09" db="EMBL/GenBank/DDBJ databases">
        <title>A bacterium isolated from glacier soil.</title>
        <authorList>
            <person name="Liu Q."/>
        </authorList>
    </citation>
    <scope>NUCLEOTIDE SEQUENCE [LARGE SCALE GENOMIC DNA]</scope>
    <source>
        <strain evidence="8 9">MDT1-10-3</strain>
    </source>
</reference>
<evidence type="ECO:0000256" key="2">
    <source>
        <dbReference type="ARBA" id="ARBA00006577"/>
    </source>
</evidence>
<dbReference type="GO" id="GO:0003755">
    <property type="term" value="F:peptidyl-prolyl cis-trans isomerase activity"/>
    <property type="evidence" value="ECO:0007669"/>
    <property type="project" value="UniProtKB-UniRule"/>
</dbReference>
<accession>A0A5M8QM76</accession>
<dbReference type="Proteomes" id="UP000323866">
    <property type="component" value="Unassembled WGS sequence"/>
</dbReference>
<dbReference type="Pfam" id="PF00254">
    <property type="entry name" value="FKBP_C"/>
    <property type="match status" value="1"/>
</dbReference>
<dbReference type="PANTHER" id="PTHR43811:SF19">
    <property type="entry name" value="39 KDA FK506-BINDING NUCLEAR PROTEIN"/>
    <property type="match status" value="1"/>
</dbReference>
<dbReference type="EMBL" id="VKKZ01000010">
    <property type="protein sequence ID" value="KAA6437189.1"/>
    <property type="molecule type" value="Genomic_DNA"/>
</dbReference>
<keyword evidence="3 5" id="KW-0697">Rotamase</keyword>
<dbReference type="InterPro" id="IPR001179">
    <property type="entry name" value="PPIase_FKBP_dom"/>
</dbReference>
<protein>
    <recommendedName>
        <fullName evidence="6">Peptidyl-prolyl cis-trans isomerase</fullName>
        <ecNumber evidence="6">5.2.1.8</ecNumber>
    </recommendedName>
</protein>
<evidence type="ECO:0000313" key="9">
    <source>
        <dbReference type="Proteomes" id="UP000323866"/>
    </source>
</evidence>
<dbReference type="Gene3D" id="3.10.50.40">
    <property type="match status" value="1"/>
</dbReference>
<reference evidence="8 9" key="1">
    <citation type="submission" date="2019-07" db="EMBL/GenBank/DDBJ databases">
        <authorList>
            <person name="Qu J.-H."/>
        </authorList>
    </citation>
    <scope>NUCLEOTIDE SEQUENCE [LARGE SCALE GENOMIC DNA]</scope>
    <source>
        <strain evidence="8 9">MDT1-10-3</strain>
    </source>
</reference>
<evidence type="ECO:0000256" key="4">
    <source>
        <dbReference type="ARBA" id="ARBA00023235"/>
    </source>
</evidence>
<dbReference type="EC" id="5.2.1.8" evidence="6"/>
<feature type="domain" description="PPIase FKBP-type" evidence="7">
    <location>
        <begin position="109"/>
        <end position="198"/>
    </location>
</feature>
<evidence type="ECO:0000256" key="1">
    <source>
        <dbReference type="ARBA" id="ARBA00000971"/>
    </source>
</evidence>
<dbReference type="OrthoDB" id="9814548at2"/>
<proteinExistence type="inferred from homology"/>
<comment type="caution">
    <text evidence="8">The sequence shown here is derived from an EMBL/GenBank/DDBJ whole genome shotgun (WGS) entry which is preliminary data.</text>
</comment>
<comment type="catalytic activity">
    <reaction evidence="1 5 6">
        <text>[protein]-peptidylproline (omega=180) = [protein]-peptidylproline (omega=0)</text>
        <dbReference type="Rhea" id="RHEA:16237"/>
        <dbReference type="Rhea" id="RHEA-COMP:10747"/>
        <dbReference type="Rhea" id="RHEA-COMP:10748"/>
        <dbReference type="ChEBI" id="CHEBI:83833"/>
        <dbReference type="ChEBI" id="CHEBI:83834"/>
        <dbReference type="EC" id="5.2.1.8"/>
    </reaction>
</comment>
<dbReference type="AlphaFoldDB" id="A0A5M8QM76"/>
<evidence type="ECO:0000256" key="6">
    <source>
        <dbReference type="RuleBase" id="RU003915"/>
    </source>
</evidence>
<evidence type="ECO:0000256" key="3">
    <source>
        <dbReference type="ARBA" id="ARBA00023110"/>
    </source>
</evidence>
<keyword evidence="4 5" id="KW-0413">Isomerase</keyword>
<sequence>MLQLLRLAQPVRVRLACKPFFCMQQFMKRSALWQMLLAVCVLFGLQACGDQKDPYDPYANYDYEAQAKFDDEMIQAYMKAHNIRDTVKTATGLYYKVLKPGTGPKPVAGSTVKVHYIGKLVQNEYIFDSSWKRSYPYEFQVGANKVIKGWDQGLPMMQKGEKALLFIPSHLGYGPVGSYPAIPSGAPLLFEVDLLEIL</sequence>
<dbReference type="FunFam" id="3.10.50.40:FF:000006">
    <property type="entry name" value="Peptidyl-prolyl cis-trans isomerase"/>
    <property type="match status" value="1"/>
</dbReference>
<dbReference type="SUPFAM" id="SSF54534">
    <property type="entry name" value="FKBP-like"/>
    <property type="match status" value="1"/>
</dbReference>
<evidence type="ECO:0000259" key="7">
    <source>
        <dbReference type="PROSITE" id="PS50059"/>
    </source>
</evidence>
<evidence type="ECO:0000256" key="5">
    <source>
        <dbReference type="PROSITE-ProRule" id="PRU00277"/>
    </source>
</evidence>
<dbReference type="PROSITE" id="PS50059">
    <property type="entry name" value="FKBP_PPIASE"/>
    <property type="match status" value="1"/>
</dbReference>
<name>A0A5M8QM76_9BACT</name>
<gene>
    <name evidence="8" type="ORF">FOE74_01445</name>
</gene>
<dbReference type="PANTHER" id="PTHR43811">
    <property type="entry name" value="FKBP-TYPE PEPTIDYL-PROLYL CIS-TRANS ISOMERASE FKPA"/>
    <property type="match status" value="1"/>
</dbReference>
<organism evidence="8 9">
    <name type="scientific">Rufibacter glacialis</name>
    <dbReference type="NCBI Taxonomy" id="1259555"/>
    <lineage>
        <taxon>Bacteria</taxon>
        <taxon>Pseudomonadati</taxon>
        <taxon>Bacteroidota</taxon>
        <taxon>Cytophagia</taxon>
        <taxon>Cytophagales</taxon>
        <taxon>Hymenobacteraceae</taxon>
        <taxon>Rufibacter</taxon>
    </lineage>
</organism>
<evidence type="ECO:0000313" key="8">
    <source>
        <dbReference type="EMBL" id="KAA6437189.1"/>
    </source>
</evidence>